<feature type="compositionally biased region" description="Low complexity" evidence="1">
    <location>
        <begin position="78"/>
        <end position="112"/>
    </location>
</feature>
<dbReference type="AlphaFoldDB" id="A0A316UPJ3"/>
<organism evidence="2 3">
    <name type="scientific">Jaminaea rosea</name>
    <dbReference type="NCBI Taxonomy" id="1569628"/>
    <lineage>
        <taxon>Eukaryota</taxon>
        <taxon>Fungi</taxon>
        <taxon>Dikarya</taxon>
        <taxon>Basidiomycota</taxon>
        <taxon>Ustilaginomycotina</taxon>
        <taxon>Exobasidiomycetes</taxon>
        <taxon>Microstromatales</taxon>
        <taxon>Microstromatales incertae sedis</taxon>
        <taxon>Jaminaea</taxon>
    </lineage>
</organism>
<gene>
    <name evidence="2" type="ORF">BDZ90DRAFT_274988</name>
</gene>
<feature type="region of interest" description="Disordered" evidence="1">
    <location>
        <begin position="259"/>
        <end position="296"/>
    </location>
</feature>
<dbReference type="GeneID" id="37030679"/>
<feature type="compositionally biased region" description="Basic and acidic residues" evidence="1">
    <location>
        <begin position="259"/>
        <end position="278"/>
    </location>
</feature>
<accession>A0A316UPJ3</accession>
<feature type="compositionally biased region" description="Low complexity" evidence="1">
    <location>
        <begin position="279"/>
        <end position="293"/>
    </location>
</feature>
<sequence length="362" mass="39364">MAPTSADSKASSKALSSSTSKADESRGSRSTHTKVVSFKIAPNEVPATTSAQSSHAQRPHQADVAAQPAHKASSDKLSAQTADAAASAKASTSAKASEQTTSSPSKSSAESPITPHGPKGSRVEINADANAVVINTACEKCIEENVRCVVDSKGYRHGAQRRHFESPLSPWPDGDCLEGIHDMLLWYKEWSCLPDDFPELDLEPRGDDTWLDAEDIEDVPARALADMLKWRVWQKHCPYPQGVPDFHFRNDWLNKILAGEEKQQDETQKRVDQDRSGSTEKLSATTSTSLSTEDAFVASPRQPTLLTRVVKTVEKTIDAGSAAAHKEIEVTETTATVPLSPRKVKGLVDASMDRLPKKRRVQ</sequence>
<feature type="compositionally biased region" description="Low complexity" evidence="1">
    <location>
        <begin position="1"/>
        <end position="20"/>
    </location>
</feature>
<feature type="region of interest" description="Disordered" evidence="1">
    <location>
        <begin position="1"/>
        <end position="124"/>
    </location>
</feature>
<dbReference type="RefSeq" id="XP_025361834.1">
    <property type="nucleotide sequence ID" value="XM_025508856.1"/>
</dbReference>
<reference evidence="2 3" key="1">
    <citation type="journal article" date="2018" name="Mol. Biol. Evol.">
        <title>Broad Genomic Sampling Reveals a Smut Pathogenic Ancestry of the Fungal Clade Ustilaginomycotina.</title>
        <authorList>
            <person name="Kijpornyongpan T."/>
            <person name="Mondo S.J."/>
            <person name="Barry K."/>
            <person name="Sandor L."/>
            <person name="Lee J."/>
            <person name="Lipzen A."/>
            <person name="Pangilinan J."/>
            <person name="LaButti K."/>
            <person name="Hainaut M."/>
            <person name="Henrissat B."/>
            <person name="Grigoriev I.V."/>
            <person name="Spatafora J.W."/>
            <person name="Aime M.C."/>
        </authorList>
    </citation>
    <scope>NUCLEOTIDE SEQUENCE [LARGE SCALE GENOMIC DNA]</scope>
    <source>
        <strain evidence="2 3">MCA 5214</strain>
    </source>
</reference>
<keyword evidence="3" id="KW-1185">Reference proteome</keyword>
<proteinExistence type="predicted"/>
<evidence type="ECO:0000256" key="1">
    <source>
        <dbReference type="SAM" id="MobiDB-lite"/>
    </source>
</evidence>
<name>A0A316UPJ3_9BASI</name>
<feature type="compositionally biased region" description="Polar residues" evidence="1">
    <location>
        <begin position="46"/>
        <end position="56"/>
    </location>
</feature>
<evidence type="ECO:0000313" key="2">
    <source>
        <dbReference type="EMBL" id="PWN27222.1"/>
    </source>
</evidence>
<dbReference type="Proteomes" id="UP000245884">
    <property type="component" value="Unassembled WGS sequence"/>
</dbReference>
<protein>
    <submittedName>
        <fullName evidence="2">Uncharacterized protein</fullName>
    </submittedName>
</protein>
<evidence type="ECO:0000313" key="3">
    <source>
        <dbReference type="Proteomes" id="UP000245884"/>
    </source>
</evidence>
<dbReference type="EMBL" id="KZ819669">
    <property type="protein sequence ID" value="PWN27222.1"/>
    <property type="molecule type" value="Genomic_DNA"/>
</dbReference>